<proteinExistence type="predicted"/>
<organism evidence="3 4">
    <name type="scientific">Knufia fluminis</name>
    <dbReference type="NCBI Taxonomy" id="191047"/>
    <lineage>
        <taxon>Eukaryota</taxon>
        <taxon>Fungi</taxon>
        <taxon>Dikarya</taxon>
        <taxon>Ascomycota</taxon>
        <taxon>Pezizomycotina</taxon>
        <taxon>Eurotiomycetes</taxon>
        <taxon>Chaetothyriomycetidae</taxon>
        <taxon>Chaetothyriales</taxon>
        <taxon>Trichomeriaceae</taxon>
        <taxon>Knufia</taxon>
    </lineage>
</organism>
<keyword evidence="4" id="KW-1185">Reference proteome</keyword>
<name>A0AAN8I348_9EURO</name>
<dbReference type="GO" id="GO:0032454">
    <property type="term" value="F:histone H3K9 demethylase activity"/>
    <property type="evidence" value="ECO:0007669"/>
    <property type="project" value="TreeGrafter"/>
</dbReference>
<dbReference type="GO" id="GO:0051864">
    <property type="term" value="F:histone H3K36 demethylase activity"/>
    <property type="evidence" value="ECO:0007669"/>
    <property type="project" value="TreeGrafter"/>
</dbReference>
<dbReference type="Gene3D" id="2.60.120.650">
    <property type="entry name" value="Cupin"/>
    <property type="match status" value="1"/>
</dbReference>
<dbReference type="SUPFAM" id="SSF51197">
    <property type="entry name" value="Clavaminate synthase-like"/>
    <property type="match status" value="1"/>
</dbReference>
<sequence>MGAPNQNERLRDFVHTAIVSPQATLDSISWTLDDYPAPARPAVDQLRQAIQQFLHDLHDVAVGSASIDESSGGRSERLEAPVAHRFDILVEASAQAQQREREYHRREVVTPASNPVSPSVRDHSANARSRPTTAPPPPPPPLLLPLPPPPPSPPIEPSDSPSMAAPAEQIRSHWEEDVLLLYPTQAQYQNFSSLLRCARELGAEKVGAFKVVLPEEVSQDLTVVDNDDHPVSVFAAQKKMDGVYQLSREARRASIQIRPDASEITTAQALERFEAALEDGSGLAGVVYCTDHDAKTAYDRHELGLPEHSPIWPLTDNELDRTVKYVPGLHHPFGYKSGACFGAPFALHKEDCGLVSLNVLYFGSKVWTVVAPQHASLVEQQHRSIWAHRHTCAQSLRHCSTWILPRTLTDWGVSPVTLRQRPNEVVVVLAGAYHQGFCLGSTLGEAVNYAPAGWSITGYAGCSVRCPGHPIPNAYMEFRPPDQPQQGPDETDIERDEVSHHDPEDEDELSSGGETATSSFRRRTKPITDINASPNSSRKVSAATTKQKRTSSSAWRDSKRARMDVPKDAPLSLAKGEPIEVQQPDRITTMAQAVGSPSAFTVLKHVLAALPPHQQSPPHDLTVDDPKMLIRVVDGAETSGALNCYLRRFVLARLAEVYNRTCQQNGRKFAVVRKMDKAAAYETMIQRTWGCTFPDEHRGTPKTKGGLIDAETPAAARWNRYKSTMLRRLQAGQRWLGLVEQQGWAVLALIAPDWDTTDSRLSVTDHVFEEKLAKSDYELLVRKIVTQRRRQLQDIRKTGSSVLDVLIDPSRIENRALLQGIDDGSTESDEQGVVQLLQSVK</sequence>
<evidence type="ECO:0000313" key="3">
    <source>
        <dbReference type="EMBL" id="KAK5947930.1"/>
    </source>
</evidence>
<comment type="caution">
    <text evidence="3">The sequence shown here is derived from an EMBL/GenBank/DDBJ whole genome shotgun (WGS) entry which is preliminary data.</text>
</comment>
<dbReference type="SMART" id="SM00558">
    <property type="entry name" value="JmjC"/>
    <property type="match status" value="1"/>
</dbReference>
<feature type="compositionally biased region" description="Polar residues" evidence="1">
    <location>
        <begin position="530"/>
        <end position="555"/>
    </location>
</feature>
<dbReference type="GO" id="GO:0005634">
    <property type="term" value="C:nucleus"/>
    <property type="evidence" value="ECO:0007669"/>
    <property type="project" value="TreeGrafter"/>
</dbReference>
<evidence type="ECO:0000256" key="1">
    <source>
        <dbReference type="SAM" id="MobiDB-lite"/>
    </source>
</evidence>
<dbReference type="EMBL" id="JAKLMC020000058">
    <property type="protein sequence ID" value="KAK5947930.1"/>
    <property type="molecule type" value="Genomic_DNA"/>
</dbReference>
<dbReference type="PROSITE" id="PS51184">
    <property type="entry name" value="JMJC"/>
    <property type="match status" value="1"/>
</dbReference>
<feature type="domain" description="JmjC" evidence="2">
    <location>
        <begin position="306"/>
        <end position="466"/>
    </location>
</feature>
<feature type="region of interest" description="Disordered" evidence="1">
    <location>
        <begin position="474"/>
        <end position="571"/>
    </location>
</feature>
<dbReference type="PANTHER" id="PTHR10694">
    <property type="entry name" value="LYSINE-SPECIFIC DEMETHYLASE"/>
    <property type="match status" value="1"/>
</dbReference>
<dbReference type="GO" id="GO:0000785">
    <property type="term" value="C:chromatin"/>
    <property type="evidence" value="ECO:0007669"/>
    <property type="project" value="TreeGrafter"/>
</dbReference>
<dbReference type="Proteomes" id="UP001316803">
    <property type="component" value="Unassembled WGS sequence"/>
</dbReference>
<feature type="region of interest" description="Disordered" evidence="1">
    <location>
        <begin position="97"/>
        <end position="168"/>
    </location>
</feature>
<feature type="compositionally biased region" description="Pro residues" evidence="1">
    <location>
        <begin position="133"/>
        <end position="156"/>
    </location>
</feature>
<accession>A0AAN8I348</accession>
<dbReference type="Pfam" id="PF02373">
    <property type="entry name" value="JmjC"/>
    <property type="match status" value="1"/>
</dbReference>
<dbReference type="GO" id="GO:0010468">
    <property type="term" value="P:regulation of gene expression"/>
    <property type="evidence" value="ECO:0007669"/>
    <property type="project" value="TreeGrafter"/>
</dbReference>
<feature type="compositionally biased region" description="Basic and acidic residues" evidence="1">
    <location>
        <begin position="98"/>
        <end position="108"/>
    </location>
</feature>
<gene>
    <name evidence="3" type="ORF">OHC33_011035</name>
</gene>
<dbReference type="AlphaFoldDB" id="A0AAN8I348"/>
<dbReference type="InterPro" id="IPR003347">
    <property type="entry name" value="JmjC_dom"/>
</dbReference>
<reference evidence="3 4" key="1">
    <citation type="submission" date="2022-12" db="EMBL/GenBank/DDBJ databases">
        <title>Genomic features and morphological characterization of a novel Knufia sp. strain isolated from spacecraft assembly facility.</title>
        <authorList>
            <person name="Teixeira M."/>
            <person name="Chander A.M."/>
            <person name="Stajich J.E."/>
            <person name="Venkateswaran K."/>
        </authorList>
    </citation>
    <scope>NUCLEOTIDE SEQUENCE [LARGE SCALE GENOMIC DNA]</scope>
    <source>
        <strain evidence="3 4">FJI-L2-BK-P2</strain>
    </source>
</reference>
<evidence type="ECO:0000259" key="2">
    <source>
        <dbReference type="PROSITE" id="PS51184"/>
    </source>
</evidence>
<feature type="compositionally biased region" description="Basic and acidic residues" evidence="1">
    <location>
        <begin position="556"/>
        <end position="567"/>
    </location>
</feature>
<evidence type="ECO:0000313" key="4">
    <source>
        <dbReference type="Proteomes" id="UP001316803"/>
    </source>
</evidence>
<dbReference type="PANTHER" id="PTHR10694:SF7">
    <property type="entry name" value="[HISTONE H3]-TRIMETHYL-L-LYSINE(9) DEMETHYLASE"/>
    <property type="match status" value="1"/>
</dbReference>
<protein>
    <recommendedName>
        <fullName evidence="2">JmjC domain-containing protein</fullName>
    </recommendedName>
</protein>